<dbReference type="RefSeq" id="WP_070904250.1">
    <property type="nucleotide sequence ID" value="NZ_CP016378.1"/>
</dbReference>
<keyword evidence="1" id="KW-1003">Cell membrane</keyword>
<evidence type="ECO:0000256" key="5">
    <source>
        <dbReference type="ARBA" id="ARBA00023136"/>
    </source>
</evidence>
<reference evidence="6 7" key="1">
    <citation type="submission" date="2016-11" db="EMBL/GenBank/DDBJ databases">
        <title>Genome sequence and comparative genomic analysis of clinical strain Elizabethkingia meningoseptica 61421 PRCM.</title>
        <authorList>
            <person name="Wang M."/>
            <person name="Hu S."/>
            <person name="Cao L."/>
            <person name="Jiang T."/>
            <person name="Zhou Y."/>
            <person name="Ming D."/>
        </authorList>
    </citation>
    <scope>NUCLEOTIDE SEQUENCE [LARGE SCALE GENOMIC DNA]</scope>
    <source>
        <strain evidence="6 7">61421 PRCM</strain>
    </source>
</reference>
<organism evidence="6 7">
    <name type="scientific">Elizabethkingia meningoseptica</name>
    <name type="common">Chryseobacterium meningosepticum</name>
    <dbReference type="NCBI Taxonomy" id="238"/>
    <lineage>
        <taxon>Bacteria</taxon>
        <taxon>Pseudomonadati</taxon>
        <taxon>Bacteroidota</taxon>
        <taxon>Flavobacteriia</taxon>
        <taxon>Flavobacteriales</taxon>
        <taxon>Weeksellaceae</taxon>
        <taxon>Elizabethkingia</taxon>
    </lineage>
</organism>
<dbReference type="OrthoDB" id="1083028at2"/>
<evidence type="ECO:0000313" key="6">
    <source>
        <dbReference type="EMBL" id="OOH93748.1"/>
    </source>
</evidence>
<dbReference type="Proteomes" id="UP000188947">
    <property type="component" value="Unassembled WGS sequence"/>
</dbReference>
<dbReference type="EMBL" id="MPOG01000016">
    <property type="protein sequence ID" value="OOH93748.1"/>
    <property type="molecule type" value="Genomic_DNA"/>
</dbReference>
<evidence type="ECO:0000256" key="2">
    <source>
        <dbReference type="ARBA" id="ARBA00022519"/>
    </source>
</evidence>
<evidence type="ECO:0000256" key="3">
    <source>
        <dbReference type="ARBA" id="ARBA00022676"/>
    </source>
</evidence>
<gene>
    <name evidence="6" type="ORF">BMF97_15080</name>
</gene>
<sequence length="382" mass="45457">MNLHLLEDEKFSEGAIIQFEDYYPNQNIYIVNTIANSKKFVSSDFSDNIIYVDIFSKKGIDLILEIANKNKIVNVFIHYLTPAKALITELLKQIRGVKSYWIFYGGDLYWSLYYDYNYDLFDKDSIIKVNRSSIRPIIKKILYDFWSLFFFKKRLSSSLNRFLKNTDYFCFWNYYDYKLLKDYYNTKAIFKDFIYINAIVKKELHNSSNKKYIMVNNSASVFGNHITILAKINKIDIKKELDIFIPLNYGEKDVIEGVIDFTNEDKFKNQSFLILKEYLNIYEYNEILNDVKVAIFGSKRQEAAGNIFMLLAQGTKVFLREGNNLLNFFKENNFVIFSFEKDLNKIEDFDELDDSIKMINKQAFEKYFDDKRIDKLMKDLLQ</sequence>
<keyword evidence="2" id="KW-0997">Cell inner membrane</keyword>
<dbReference type="STRING" id="238.BBD35_08660"/>
<keyword evidence="7" id="KW-1185">Reference proteome</keyword>
<evidence type="ECO:0000256" key="1">
    <source>
        <dbReference type="ARBA" id="ARBA00022475"/>
    </source>
</evidence>
<dbReference type="GO" id="GO:0009246">
    <property type="term" value="P:enterobacterial common antigen biosynthetic process"/>
    <property type="evidence" value="ECO:0007669"/>
    <property type="project" value="InterPro"/>
</dbReference>
<comment type="caution">
    <text evidence="6">The sequence shown here is derived from an EMBL/GenBank/DDBJ whole genome shotgun (WGS) entry which is preliminary data.</text>
</comment>
<dbReference type="Pfam" id="PF07429">
    <property type="entry name" value="Glyco_transf_56"/>
    <property type="match status" value="1"/>
</dbReference>
<keyword evidence="5" id="KW-0472">Membrane</keyword>
<dbReference type="AlphaFoldDB" id="A0A1T3IYN2"/>
<evidence type="ECO:0008006" key="8">
    <source>
        <dbReference type="Google" id="ProtNLM"/>
    </source>
</evidence>
<protein>
    <recommendedName>
        <fullName evidence="8">4-alpha-L-fucosyltransferase glycosyl transferase group 56</fullName>
    </recommendedName>
</protein>
<evidence type="ECO:0000313" key="7">
    <source>
        <dbReference type="Proteomes" id="UP000188947"/>
    </source>
</evidence>
<keyword evidence="3" id="KW-0328">Glycosyltransferase</keyword>
<keyword evidence="4" id="KW-0808">Transferase</keyword>
<evidence type="ECO:0000256" key="4">
    <source>
        <dbReference type="ARBA" id="ARBA00022679"/>
    </source>
</evidence>
<name>A0A1T3IYN2_ELIME</name>
<dbReference type="GO" id="GO:0008417">
    <property type="term" value="F:fucosyltransferase activity"/>
    <property type="evidence" value="ECO:0007669"/>
    <property type="project" value="InterPro"/>
</dbReference>
<dbReference type="InterPro" id="IPR009993">
    <property type="entry name" value="WecF"/>
</dbReference>
<proteinExistence type="predicted"/>
<accession>A0A1T3IYN2</accession>